<evidence type="ECO:0000256" key="1">
    <source>
        <dbReference type="SAM" id="MobiDB-lite"/>
    </source>
</evidence>
<feature type="compositionally biased region" description="Polar residues" evidence="1">
    <location>
        <begin position="26"/>
        <end position="41"/>
    </location>
</feature>
<accession>A0ABW2TLR8</accession>
<protein>
    <submittedName>
        <fullName evidence="2">Uncharacterized protein</fullName>
    </submittedName>
</protein>
<gene>
    <name evidence="2" type="ORF">ACFQV2_14780</name>
</gene>
<keyword evidence="3" id="KW-1185">Reference proteome</keyword>
<feature type="region of interest" description="Disordered" evidence="1">
    <location>
        <begin position="1"/>
        <end position="41"/>
    </location>
</feature>
<dbReference type="Proteomes" id="UP001596512">
    <property type="component" value="Unassembled WGS sequence"/>
</dbReference>
<evidence type="ECO:0000313" key="2">
    <source>
        <dbReference type="EMBL" id="MFC7614604.1"/>
    </source>
</evidence>
<reference evidence="3" key="1">
    <citation type="journal article" date="2019" name="Int. J. Syst. Evol. Microbiol.">
        <title>The Global Catalogue of Microorganisms (GCM) 10K type strain sequencing project: providing services to taxonomists for standard genome sequencing and annotation.</title>
        <authorList>
            <consortium name="The Broad Institute Genomics Platform"/>
            <consortium name="The Broad Institute Genome Sequencing Center for Infectious Disease"/>
            <person name="Wu L."/>
            <person name="Ma J."/>
        </authorList>
    </citation>
    <scope>NUCLEOTIDE SEQUENCE [LARGE SCALE GENOMIC DNA]</scope>
    <source>
        <strain evidence="3">JCM 17695</strain>
    </source>
</reference>
<sequence length="41" mass="4528">MPANVSTSRATDWRAPWGRPEHRSSTVRSPSRLVNSDSTSS</sequence>
<comment type="caution">
    <text evidence="2">The sequence shown here is derived from an EMBL/GenBank/DDBJ whole genome shotgun (WGS) entry which is preliminary data.</text>
</comment>
<feature type="compositionally biased region" description="Polar residues" evidence="1">
    <location>
        <begin position="1"/>
        <end position="10"/>
    </location>
</feature>
<name>A0ABW2TLR8_9PSEU</name>
<proteinExistence type="predicted"/>
<organism evidence="2 3">
    <name type="scientific">Actinokineospora soli</name>
    <dbReference type="NCBI Taxonomy" id="1048753"/>
    <lineage>
        <taxon>Bacteria</taxon>
        <taxon>Bacillati</taxon>
        <taxon>Actinomycetota</taxon>
        <taxon>Actinomycetes</taxon>
        <taxon>Pseudonocardiales</taxon>
        <taxon>Pseudonocardiaceae</taxon>
        <taxon>Actinokineospora</taxon>
    </lineage>
</organism>
<evidence type="ECO:0000313" key="3">
    <source>
        <dbReference type="Proteomes" id="UP001596512"/>
    </source>
</evidence>
<dbReference type="EMBL" id="JBHTEY010000004">
    <property type="protein sequence ID" value="MFC7614604.1"/>
    <property type="molecule type" value="Genomic_DNA"/>
</dbReference>